<keyword evidence="2" id="KW-0472">Membrane</keyword>
<accession>A0A831X6E8</accession>
<evidence type="ECO:0000313" key="3">
    <source>
        <dbReference type="EMBL" id="HEG89937.1"/>
    </source>
</evidence>
<evidence type="ECO:0000256" key="2">
    <source>
        <dbReference type="SAM" id="Phobius"/>
    </source>
</evidence>
<feature type="region of interest" description="Disordered" evidence="1">
    <location>
        <begin position="141"/>
        <end position="160"/>
    </location>
</feature>
<keyword evidence="2" id="KW-1133">Transmembrane helix</keyword>
<evidence type="ECO:0000256" key="1">
    <source>
        <dbReference type="SAM" id="MobiDB-lite"/>
    </source>
</evidence>
<feature type="transmembrane region" description="Helical" evidence="2">
    <location>
        <begin position="14"/>
        <end position="35"/>
    </location>
</feature>
<proteinExistence type="predicted"/>
<reference evidence="3" key="1">
    <citation type="journal article" date="2020" name="mSystems">
        <title>Genome- and Community-Level Interaction Insights into Carbon Utilization and Element Cycling Functions of Hydrothermarchaeota in Hydrothermal Sediment.</title>
        <authorList>
            <person name="Zhou Z."/>
            <person name="Liu Y."/>
            <person name="Xu W."/>
            <person name="Pan J."/>
            <person name="Luo Z.H."/>
            <person name="Li M."/>
        </authorList>
    </citation>
    <scope>NUCLEOTIDE SEQUENCE [LARGE SCALE GENOMIC DNA]</scope>
    <source>
        <strain evidence="3">SpSt-210</strain>
    </source>
</reference>
<organism evidence="3">
    <name type="scientific">Thermorudis peleae</name>
    <dbReference type="NCBI Taxonomy" id="1382356"/>
    <lineage>
        <taxon>Bacteria</taxon>
        <taxon>Pseudomonadati</taxon>
        <taxon>Thermomicrobiota</taxon>
        <taxon>Thermomicrobia</taxon>
        <taxon>Thermomicrobia incertae sedis</taxon>
        <taxon>Thermorudis</taxon>
    </lineage>
</organism>
<protein>
    <submittedName>
        <fullName evidence="3">Uncharacterized protein</fullName>
    </submittedName>
</protein>
<comment type="caution">
    <text evidence="3">The sequence shown here is derived from an EMBL/GenBank/DDBJ whole genome shotgun (WGS) entry which is preliminary data.</text>
</comment>
<gene>
    <name evidence="3" type="ORF">ENP34_00590</name>
</gene>
<name>A0A831X6E8_9BACT</name>
<dbReference type="EMBL" id="DSIY01000013">
    <property type="protein sequence ID" value="HEG89937.1"/>
    <property type="molecule type" value="Genomic_DNA"/>
</dbReference>
<dbReference type="AlphaFoldDB" id="A0A831X6E8"/>
<keyword evidence="2" id="KW-0812">Transmembrane</keyword>
<sequence>MIAPLFVGLPEMEAIALIGLLGIASVAAWTSAALWQRQRAIERDFSLLYEQLQTLRPGDPAALDLDWDDDRLPILEDLARGSQPAPWTIESAAVAGLASSGPFAEASAVADQLLQSSPESLRRLLRGSLDLSQPAIYASSGEAGNGGYAGVPWRSSDLER</sequence>